<keyword evidence="3" id="KW-1185">Reference proteome</keyword>
<dbReference type="PANTHER" id="PTHR41771">
    <property type="entry name" value="MEMBRANE PROTEIN-RELATED"/>
    <property type="match status" value="1"/>
</dbReference>
<proteinExistence type="predicted"/>
<dbReference type="GeneID" id="98914490"/>
<feature type="transmembrane region" description="Helical" evidence="1">
    <location>
        <begin position="346"/>
        <end position="366"/>
    </location>
</feature>
<gene>
    <name evidence="2" type="ORF">EDD60_102256</name>
</gene>
<dbReference type="PANTHER" id="PTHR41771:SF1">
    <property type="entry name" value="MEMBRANE PROTEIN"/>
    <property type="match status" value="1"/>
</dbReference>
<reference evidence="2 3" key="1">
    <citation type="submission" date="2019-03" db="EMBL/GenBank/DDBJ databases">
        <title>Genomic Encyclopedia of Type Strains, Phase IV (KMG-IV): sequencing the most valuable type-strain genomes for metagenomic binning, comparative biology and taxonomic classification.</title>
        <authorList>
            <person name="Goeker M."/>
        </authorList>
    </citation>
    <scope>NUCLEOTIDE SEQUENCE [LARGE SCALE GENOMIC DNA]</scope>
    <source>
        <strain evidence="2 3">DSM 29487</strain>
    </source>
</reference>
<feature type="transmembrane region" description="Helical" evidence="1">
    <location>
        <begin position="173"/>
        <end position="192"/>
    </location>
</feature>
<name>A0A4R3ZA29_9FIRM</name>
<feature type="transmembrane region" description="Helical" evidence="1">
    <location>
        <begin position="123"/>
        <end position="141"/>
    </location>
</feature>
<dbReference type="AlphaFoldDB" id="A0A4R3ZA29"/>
<dbReference type="Proteomes" id="UP000295515">
    <property type="component" value="Unassembled WGS sequence"/>
</dbReference>
<dbReference type="RefSeq" id="WP_066443591.1">
    <property type="nucleotide sequence ID" value="NZ_JANKBF010000003.1"/>
</dbReference>
<feature type="transmembrane region" description="Helical" evidence="1">
    <location>
        <begin position="250"/>
        <end position="270"/>
    </location>
</feature>
<feature type="transmembrane region" description="Helical" evidence="1">
    <location>
        <begin position="148"/>
        <end position="167"/>
    </location>
</feature>
<dbReference type="InterPro" id="IPR012507">
    <property type="entry name" value="YibE_F"/>
</dbReference>
<evidence type="ECO:0000313" key="2">
    <source>
        <dbReference type="EMBL" id="TCW02290.1"/>
    </source>
</evidence>
<dbReference type="EMBL" id="SMCQ01000002">
    <property type="protein sequence ID" value="TCW02290.1"/>
    <property type="molecule type" value="Genomic_DNA"/>
</dbReference>
<sequence length="379" mass="42299">MKYKINKRQIIVFIIIIIFTIFLYQFNQIDKVQLYHQNGKSFESGEVVDIIQDNITDNGNQIGKQIVTIKLLSGPYKGKIVEANSSSSYLYGTHCQIGMRVIVDISESQNSLYVNVYSFDRSHIIYAIVVFFLMSLWIVGGKQGFNSAIALIFTFICIIFLFLPMIYKGVSPILSAMIISILITIVTMYLIGGWTSKTMTAIIGTISGVIISGIFAFIFSWLTHISGYNVSDIEQLVYLEQMTSIHIGELMYAGILISTLGAIMDVAMSISSTLNEIYYHNPYLSVKELFHSGQNVGKDMMGTMSNTLILAFTGSSINTLIFIYAYDYPLLQIMNMYSIGIEIIQGIAATLGVILTVPLVSLISAYHLKHKAINPIDTF</sequence>
<evidence type="ECO:0000256" key="1">
    <source>
        <dbReference type="SAM" id="Phobius"/>
    </source>
</evidence>
<comment type="caution">
    <text evidence="2">The sequence shown here is derived from an EMBL/GenBank/DDBJ whole genome shotgun (WGS) entry which is preliminary data.</text>
</comment>
<keyword evidence="1" id="KW-0472">Membrane</keyword>
<accession>A0A4R3ZA29</accession>
<evidence type="ECO:0000313" key="3">
    <source>
        <dbReference type="Proteomes" id="UP000295515"/>
    </source>
</evidence>
<feature type="transmembrane region" description="Helical" evidence="1">
    <location>
        <begin position="199"/>
        <end position="222"/>
    </location>
</feature>
<dbReference type="Pfam" id="PF07907">
    <property type="entry name" value="YibE_F"/>
    <property type="match status" value="1"/>
</dbReference>
<feature type="transmembrane region" description="Helical" evidence="1">
    <location>
        <begin position="308"/>
        <end position="326"/>
    </location>
</feature>
<keyword evidence="1" id="KW-1133">Transmembrane helix</keyword>
<protein>
    <submittedName>
        <fullName evidence="2">Putative membrane protein</fullName>
    </submittedName>
</protein>
<organism evidence="2 3">
    <name type="scientific">Longibaculum muris</name>
    <dbReference type="NCBI Taxonomy" id="1796628"/>
    <lineage>
        <taxon>Bacteria</taxon>
        <taxon>Bacillati</taxon>
        <taxon>Bacillota</taxon>
        <taxon>Erysipelotrichia</taxon>
        <taxon>Erysipelotrichales</taxon>
        <taxon>Coprobacillaceae</taxon>
        <taxon>Longibaculum</taxon>
    </lineage>
</organism>
<keyword evidence="1" id="KW-0812">Transmembrane</keyword>
<feature type="transmembrane region" description="Helical" evidence="1">
    <location>
        <begin position="9"/>
        <end position="26"/>
    </location>
</feature>